<dbReference type="Proteomes" id="UP000815325">
    <property type="component" value="Unassembled WGS sequence"/>
</dbReference>
<feature type="non-terminal residue" evidence="2">
    <location>
        <position position="230"/>
    </location>
</feature>
<evidence type="ECO:0000313" key="2">
    <source>
        <dbReference type="EMBL" id="KAF5835479.1"/>
    </source>
</evidence>
<keyword evidence="3" id="KW-1185">Reference proteome</keyword>
<dbReference type="EMBL" id="MU069703">
    <property type="protein sequence ID" value="KAF5835479.1"/>
    <property type="molecule type" value="Genomic_DNA"/>
</dbReference>
<organism evidence="2 3">
    <name type="scientific">Dunaliella salina</name>
    <name type="common">Green alga</name>
    <name type="synonym">Protococcus salinus</name>
    <dbReference type="NCBI Taxonomy" id="3046"/>
    <lineage>
        <taxon>Eukaryota</taxon>
        <taxon>Viridiplantae</taxon>
        <taxon>Chlorophyta</taxon>
        <taxon>core chlorophytes</taxon>
        <taxon>Chlorophyceae</taxon>
        <taxon>CS clade</taxon>
        <taxon>Chlamydomonadales</taxon>
        <taxon>Dunaliellaceae</taxon>
        <taxon>Dunaliella</taxon>
    </lineage>
</organism>
<gene>
    <name evidence="2" type="ORF">DUNSADRAFT_7319</name>
</gene>
<accession>A0ABQ7GLI9</accession>
<feature type="region of interest" description="Disordered" evidence="1">
    <location>
        <begin position="100"/>
        <end position="171"/>
    </location>
</feature>
<protein>
    <submittedName>
        <fullName evidence="2">Uncharacterized protein</fullName>
    </submittedName>
</protein>
<sequence length="230" mass="24636">MHMHPEANASQDKIKMTPDDRALYSAFERAFKQYSYVFKDESALAACVHLAEEFGISAGKIAFDFELLNSTRDDTSNEVTAAQIESKAFRDILVKQYSNKSQPRTATKLPLRASLSEREQQQFQPTPKRQATGAGAVTPGAGLKTSLGASTPAGAAHQLTPNGRPTPATSSKYAARANSRQVASVLNDSVPPLNQSANAGGAACSIQAMGQQMPPVGKHLYMVEPLEAKV</sequence>
<reference evidence="2" key="1">
    <citation type="submission" date="2017-08" db="EMBL/GenBank/DDBJ databases">
        <authorList>
            <person name="Polle J.E."/>
            <person name="Barry K."/>
            <person name="Cushman J."/>
            <person name="Schmutz J."/>
            <person name="Tran D."/>
            <person name="Hathwaick L.T."/>
            <person name="Yim W.C."/>
            <person name="Jenkins J."/>
            <person name="Mckie-Krisberg Z.M."/>
            <person name="Prochnik S."/>
            <person name="Lindquist E."/>
            <person name="Dockter R.B."/>
            <person name="Adam C."/>
            <person name="Molina H."/>
            <person name="Bunkerborg J."/>
            <person name="Jin E."/>
            <person name="Buchheim M."/>
            <person name="Magnuson J."/>
        </authorList>
    </citation>
    <scope>NUCLEOTIDE SEQUENCE</scope>
    <source>
        <strain evidence="2">CCAP 19/18</strain>
    </source>
</reference>
<proteinExistence type="predicted"/>
<evidence type="ECO:0000313" key="3">
    <source>
        <dbReference type="Proteomes" id="UP000815325"/>
    </source>
</evidence>
<feature type="compositionally biased region" description="Low complexity" evidence="1">
    <location>
        <begin position="131"/>
        <end position="142"/>
    </location>
</feature>
<feature type="compositionally biased region" description="Polar residues" evidence="1">
    <location>
        <begin position="159"/>
        <end position="171"/>
    </location>
</feature>
<evidence type="ECO:0000256" key="1">
    <source>
        <dbReference type="SAM" id="MobiDB-lite"/>
    </source>
</evidence>
<comment type="caution">
    <text evidence="2">The sequence shown here is derived from an EMBL/GenBank/DDBJ whole genome shotgun (WGS) entry which is preliminary data.</text>
</comment>
<name>A0ABQ7GLI9_DUNSA</name>